<protein>
    <submittedName>
        <fullName evidence="2">Uncharacterized protein</fullName>
    </submittedName>
</protein>
<organism evidence="2 3">
    <name type="scientific">Synaphobranchus kaupii</name>
    <name type="common">Kaup's arrowtooth eel</name>
    <dbReference type="NCBI Taxonomy" id="118154"/>
    <lineage>
        <taxon>Eukaryota</taxon>
        <taxon>Metazoa</taxon>
        <taxon>Chordata</taxon>
        <taxon>Craniata</taxon>
        <taxon>Vertebrata</taxon>
        <taxon>Euteleostomi</taxon>
        <taxon>Actinopterygii</taxon>
        <taxon>Neopterygii</taxon>
        <taxon>Teleostei</taxon>
        <taxon>Anguilliformes</taxon>
        <taxon>Synaphobranchidae</taxon>
        <taxon>Synaphobranchus</taxon>
    </lineage>
</organism>
<keyword evidence="3" id="KW-1185">Reference proteome</keyword>
<accession>A0A9Q1IZ22</accession>
<evidence type="ECO:0000313" key="2">
    <source>
        <dbReference type="EMBL" id="KAJ8358845.1"/>
    </source>
</evidence>
<dbReference type="Proteomes" id="UP001152622">
    <property type="component" value="Chromosome 5"/>
</dbReference>
<evidence type="ECO:0000256" key="1">
    <source>
        <dbReference type="SAM" id="MobiDB-lite"/>
    </source>
</evidence>
<dbReference type="EMBL" id="JAINUF010000005">
    <property type="protein sequence ID" value="KAJ8358845.1"/>
    <property type="molecule type" value="Genomic_DNA"/>
</dbReference>
<name>A0A9Q1IZ22_SYNKA</name>
<reference evidence="2" key="1">
    <citation type="journal article" date="2023" name="Science">
        <title>Genome structures resolve the early diversification of teleost fishes.</title>
        <authorList>
            <person name="Parey E."/>
            <person name="Louis A."/>
            <person name="Montfort J."/>
            <person name="Bouchez O."/>
            <person name="Roques C."/>
            <person name="Iampietro C."/>
            <person name="Lluch J."/>
            <person name="Castinel A."/>
            <person name="Donnadieu C."/>
            <person name="Desvignes T."/>
            <person name="Floi Bucao C."/>
            <person name="Jouanno E."/>
            <person name="Wen M."/>
            <person name="Mejri S."/>
            <person name="Dirks R."/>
            <person name="Jansen H."/>
            <person name="Henkel C."/>
            <person name="Chen W.J."/>
            <person name="Zahm M."/>
            <person name="Cabau C."/>
            <person name="Klopp C."/>
            <person name="Thompson A.W."/>
            <person name="Robinson-Rechavi M."/>
            <person name="Braasch I."/>
            <person name="Lecointre G."/>
            <person name="Bobe J."/>
            <person name="Postlethwait J.H."/>
            <person name="Berthelot C."/>
            <person name="Roest Crollius H."/>
            <person name="Guiguen Y."/>
        </authorList>
    </citation>
    <scope>NUCLEOTIDE SEQUENCE</scope>
    <source>
        <strain evidence="2">WJC10195</strain>
    </source>
</reference>
<evidence type="ECO:0000313" key="3">
    <source>
        <dbReference type="Proteomes" id="UP001152622"/>
    </source>
</evidence>
<feature type="compositionally biased region" description="Basic and acidic residues" evidence="1">
    <location>
        <begin position="7"/>
        <end position="25"/>
    </location>
</feature>
<feature type="region of interest" description="Disordered" evidence="1">
    <location>
        <begin position="1"/>
        <end position="30"/>
    </location>
</feature>
<proteinExistence type="predicted"/>
<sequence length="82" mass="8949">MTGAGRKSRDFRLSRPRPKGEERNAGRSRVVPGAPERRVFLRVVSGGGASAAFLRIFFPRGTIGEEAETAVLTLMSDVRHVP</sequence>
<comment type="caution">
    <text evidence="2">The sequence shown here is derived from an EMBL/GenBank/DDBJ whole genome shotgun (WGS) entry which is preliminary data.</text>
</comment>
<gene>
    <name evidence="2" type="ORF">SKAU_G00153700</name>
</gene>
<dbReference type="AlphaFoldDB" id="A0A9Q1IZ22"/>